<comment type="caution">
    <text evidence="3">The sequence shown here is derived from an EMBL/GenBank/DDBJ whole genome shotgun (WGS) entry which is preliminary data.</text>
</comment>
<dbReference type="GeneID" id="17040821"/>
<feature type="compositionally biased region" description="Pro residues" evidence="1">
    <location>
        <begin position="313"/>
        <end position="324"/>
    </location>
</feature>
<feature type="compositionally biased region" description="Low complexity" evidence="1">
    <location>
        <begin position="268"/>
        <end position="283"/>
    </location>
</feature>
<proteinExistence type="predicted"/>
<protein>
    <submittedName>
        <fullName evidence="3">Uncharacterized protein</fullName>
    </submittedName>
</protein>
<feature type="compositionally biased region" description="Low complexity" evidence="1">
    <location>
        <begin position="373"/>
        <end position="384"/>
    </location>
</feature>
<feature type="region of interest" description="Disordered" evidence="1">
    <location>
        <begin position="411"/>
        <end position="451"/>
    </location>
</feature>
<evidence type="ECO:0000313" key="4">
    <source>
        <dbReference type="Proteomes" id="UP000007264"/>
    </source>
</evidence>
<feature type="compositionally biased region" description="Low complexity" evidence="1">
    <location>
        <begin position="197"/>
        <end position="225"/>
    </location>
</feature>
<accession>I0YWR5</accession>
<keyword evidence="2" id="KW-0732">Signal</keyword>
<dbReference type="Proteomes" id="UP000007264">
    <property type="component" value="Unassembled WGS sequence"/>
</dbReference>
<dbReference type="RefSeq" id="XP_005647378.1">
    <property type="nucleotide sequence ID" value="XM_005647321.1"/>
</dbReference>
<dbReference type="OrthoDB" id="10676019at2759"/>
<feature type="compositionally biased region" description="Pro residues" evidence="1">
    <location>
        <begin position="348"/>
        <end position="372"/>
    </location>
</feature>
<feature type="region of interest" description="Disordered" evidence="1">
    <location>
        <begin position="172"/>
        <end position="236"/>
    </location>
</feature>
<reference evidence="3 4" key="1">
    <citation type="journal article" date="2012" name="Genome Biol.">
        <title>The genome of the polar eukaryotic microalga coccomyxa subellipsoidea reveals traits of cold adaptation.</title>
        <authorList>
            <person name="Blanc G."/>
            <person name="Agarkova I."/>
            <person name="Grimwood J."/>
            <person name="Kuo A."/>
            <person name="Brueggeman A."/>
            <person name="Dunigan D."/>
            <person name="Gurnon J."/>
            <person name="Ladunga I."/>
            <person name="Lindquist E."/>
            <person name="Lucas S."/>
            <person name="Pangilinan J."/>
            <person name="Proschold T."/>
            <person name="Salamov A."/>
            <person name="Schmutz J."/>
            <person name="Weeks D."/>
            <person name="Yamada T."/>
            <person name="Claverie J.M."/>
            <person name="Grigoriev I."/>
            <person name="Van Etten J."/>
            <person name="Lomsadze A."/>
            <person name="Borodovsky M."/>
        </authorList>
    </citation>
    <scope>NUCLEOTIDE SEQUENCE [LARGE SCALE GENOMIC DNA]</scope>
    <source>
        <strain evidence="3 4">C-169</strain>
    </source>
</reference>
<gene>
    <name evidence="3" type="ORF">COCSUDRAFT_63960</name>
</gene>
<name>I0YWR5_COCSC</name>
<dbReference type="KEGG" id="csl:COCSUDRAFT_63960"/>
<evidence type="ECO:0000256" key="2">
    <source>
        <dbReference type="SAM" id="SignalP"/>
    </source>
</evidence>
<feature type="compositionally biased region" description="Basic and acidic residues" evidence="1">
    <location>
        <begin position="302"/>
        <end position="311"/>
    </location>
</feature>
<feature type="compositionally biased region" description="Low complexity" evidence="1">
    <location>
        <begin position="425"/>
        <end position="442"/>
    </location>
</feature>
<dbReference type="AlphaFoldDB" id="I0YWR5"/>
<feature type="chain" id="PRO_5003636479" evidence="2">
    <location>
        <begin position="27"/>
        <end position="469"/>
    </location>
</feature>
<sequence length="469" mass="46670">MESSTADRRTLLVALLSLGFAAQAEAKTAAAPAKRDAYEELQEIVKGRGGSTSLLKSFKPEAVQKTVQKGIVAPLTSSPQKAALAKPAVAAGSGGPSAEVLGGLGLLGLIGAVTASNSGKSKAPAAGKKPALGTQRISAAPAPAKQAARKVASAGTKVLRTPAPVKQVKKAASKAQAAAKPSGGLFGTRKVGPASGTTKLANKAAAPAQKAKQTAQKATRQATKQATRKVQQGAGSVKELLNEDTSSTIGAAGIFGLAVVVAGALVLGSPKPAPKPAVAAPKELAPRPVKRAQETVQAVLKEAPKVADKVKPPSLPTTPPPPPVTAEKPKVPSGPDLIPDAVKKPQTPSTPPPTFPKPSTPSGPTLRPPPPASTQAKAPSVVNPAAAVAAAPAAPSPATYGILALAVAGLAGAAVATSKKDGEEAAPAAPAAAPTTAASSAPDENTPEALAQRKAEVRKWIDDWRAKQK</sequence>
<evidence type="ECO:0000313" key="3">
    <source>
        <dbReference type="EMBL" id="EIE22834.1"/>
    </source>
</evidence>
<evidence type="ECO:0000256" key="1">
    <source>
        <dbReference type="SAM" id="MobiDB-lite"/>
    </source>
</evidence>
<organism evidence="3 4">
    <name type="scientific">Coccomyxa subellipsoidea (strain C-169)</name>
    <name type="common">Green microalga</name>
    <dbReference type="NCBI Taxonomy" id="574566"/>
    <lineage>
        <taxon>Eukaryota</taxon>
        <taxon>Viridiplantae</taxon>
        <taxon>Chlorophyta</taxon>
        <taxon>core chlorophytes</taxon>
        <taxon>Trebouxiophyceae</taxon>
        <taxon>Trebouxiophyceae incertae sedis</taxon>
        <taxon>Coccomyxaceae</taxon>
        <taxon>Coccomyxa</taxon>
        <taxon>Coccomyxa subellipsoidea</taxon>
    </lineage>
</organism>
<dbReference type="EMBL" id="AGSI01000009">
    <property type="protein sequence ID" value="EIE22834.1"/>
    <property type="molecule type" value="Genomic_DNA"/>
</dbReference>
<feature type="compositionally biased region" description="Low complexity" evidence="1">
    <location>
        <begin position="173"/>
        <end position="182"/>
    </location>
</feature>
<feature type="signal peptide" evidence="2">
    <location>
        <begin position="1"/>
        <end position="26"/>
    </location>
</feature>
<keyword evidence="4" id="KW-1185">Reference proteome</keyword>
<feature type="region of interest" description="Disordered" evidence="1">
    <location>
        <begin position="268"/>
        <end position="384"/>
    </location>
</feature>